<organism evidence="1 2">
    <name type="scientific">Vigna angularis var. angularis</name>
    <dbReference type="NCBI Taxonomy" id="157739"/>
    <lineage>
        <taxon>Eukaryota</taxon>
        <taxon>Viridiplantae</taxon>
        <taxon>Streptophyta</taxon>
        <taxon>Embryophyta</taxon>
        <taxon>Tracheophyta</taxon>
        <taxon>Spermatophyta</taxon>
        <taxon>Magnoliopsida</taxon>
        <taxon>eudicotyledons</taxon>
        <taxon>Gunneridae</taxon>
        <taxon>Pentapetalae</taxon>
        <taxon>rosids</taxon>
        <taxon>fabids</taxon>
        <taxon>Fabales</taxon>
        <taxon>Fabaceae</taxon>
        <taxon>Papilionoideae</taxon>
        <taxon>50 kb inversion clade</taxon>
        <taxon>NPAAA clade</taxon>
        <taxon>indigoferoid/millettioid clade</taxon>
        <taxon>Phaseoleae</taxon>
        <taxon>Vigna</taxon>
    </lineage>
</organism>
<gene>
    <name evidence="1" type="primary">Vigan.06G148400</name>
    <name evidence="1" type="ORF">VIGAN_06148400</name>
</gene>
<keyword evidence="2" id="KW-1185">Reference proteome</keyword>
<evidence type="ECO:0000313" key="2">
    <source>
        <dbReference type="Proteomes" id="UP000291084"/>
    </source>
</evidence>
<dbReference type="AlphaFoldDB" id="A0A0S3SBN4"/>
<evidence type="ECO:0000313" key="1">
    <source>
        <dbReference type="EMBL" id="BAT90271.1"/>
    </source>
</evidence>
<dbReference type="EMBL" id="AP015039">
    <property type="protein sequence ID" value="BAT90271.1"/>
    <property type="molecule type" value="Genomic_DNA"/>
</dbReference>
<sequence length="106" mass="12186">MFIVVIIGYFPYVLGPYDVHQNVSVCVVDIMAFYTNYLLTPSLDPTFMNVAKTSFILHSTSLVFSIYEAIALLLYPPKIVSKYLTNQLQLCIVINFQCLIKIHFRK</sequence>
<reference evidence="1 2" key="1">
    <citation type="journal article" date="2015" name="Sci. Rep.">
        <title>The power of single molecule real-time sequencing technology in the de novo assembly of a eukaryotic genome.</title>
        <authorList>
            <person name="Sakai H."/>
            <person name="Naito K."/>
            <person name="Ogiso-Tanaka E."/>
            <person name="Takahashi Y."/>
            <person name="Iseki K."/>
            <person name="Muto C."/>
            <person name="Satou K."/>
            <person name="Teruya K."/>
            <person name="Shiroma A."/>
            <person name="Shimoji M."/>
            <person name="Hirano T."/>
            <person name="Itoh T."/>
            <person name="Kaga A."/>
            <person name="Tomooka N."/>
        </authorList>
    </citation>
    <scope>NUCLEOTIDE SEQUENCE [LARGE SCALE GENOMIC DNA]</scope>
    <source>
        <strain evidence="2">cv. Shumari</strain>
    </source>
</reference>
<name>A0A0S3SBN4_PHAAN</name>
<proteinExistence type="predicted"/>
<feature type="non-terminal residue" evidence="1">
    <location>
        <position position="106"/>
    </location>
</feature>
<dbReference type="Proteomes" id="UP000291084">
    <property type="component" value="Chromosome 6"/>
</dbReference>
<protein>
    <submittedName>
        <fullName evidence="1">Uncharacterized protein</fullName>
    </submittedName>
</protein>
<accession>A0A0S3SBN4</accession>